<protein>
    <submittedName>
        <fullName evidence="2">Uncharacterized protein</fullName>
    </submittedName>
</protein>
<reference evidence="2 3" key="1">
    <citation type="submission" date="2022-04" db="EMBL/GenBank/DDBJ databases">
        <title>Positive selection, recombination, and allopatry shape intraspecific diversity of widespread and dominant cyanobacteria.</title>
        <authorList>
            <person name="Wei J."/>
            <person name="Shu W."/>
            <person name="Hu C."/>
        </authorList>
    </citation>
    <scope>NUCLEOTIDE SEQUENCE [LARGE SCALE GENOMIC DNA]</scope>
    <source>
        <strain evidence="2 3">AS-A4</strain>
    </source>
</reference>
<dbReference type="RefSeq" id="WP_190449353.1">
    <property type="nucleotide sequence ID" value="NZ_JAMPLM010000015.1"/>
</dbReference>
<gene>
    <name evidence="2" type="ORF">NDI38_17225</name>
</gene>
<evidence type="ECO:0000256" key="1">
    <source>
        <dbReference type="SAM" id="MobiDB-lite"/>
    </source>
</evidence>
<feature type="region of interest" description="Disordered" evidence="1">
    <location>
        <begin position="38"/>
        <end position="67"/>
    </location>
</feature>
<dbReference type="Proteomes" id="UP001476950">
    <property type="component" value="Unassembled WGS sequence"/>
</dbReference>
<name>A0ABV0KPH3_9CYAN</name>
<evidence type="ECO:0000313" key="3">
    <source>
        <dbReference type="Proteomes" id="UP001476950"/>
    </source>
</evidence>
<keyword evidence="3" id="KW-1185">Reference proteome</keyword>
<comment type="caution">
    <text evidence="2">The sequence shown here is derived from an EMBL/GenBank/DDBJ whole genome shotgun (WGS) entry which is preliminary data.</text>
</comment>
<accession>A0ABV0KPH3</accession>
<proteinExistence type="predicted"/>
<dbReference type="EMBL" id="JAMPLM010000015">
    <property type="protein sequence ID" value="MEP1060179.1"/>
    <property type="molecule type" value="Genomic_DNA"/>
</dbReference>
<evidence type="ECO:0000313" key="2">
    <source>
        <dbReference type="EMBL" id="MEP1060179.1"/>
    </source>
</evidence>
<organism evidence="2 3">
    <name type="scientific">Stenomitos frigidus AS-A4</name>
    <dbReference type="NCBI Taxonomy" id="2933935"/>
    <lineage>
        <taxon>Bacteria</taxon>
        <taxon>Bacillati</taxon>
        <taxon>Cyanobacteriota</taxon>
        <taxon>Cyanophyceae</taxon>
        <taxon>Leptolyngbyales</taxon>
        <taxon>Leptolyngbyaceae</taxon>
        <taxon>Stenomitos</taxon>
    </lineage>
</organism>
<sequence>MKSTSQKMAQWLKPGVATIALLSLLTIGMQSLNAKPIQTEASPPVPTLKPVPTQKGTAPPRPAPAVRLPGSVKTAVLRAHARDFQMSIKTLRVVSFSQETWPDSCLGLGRPEATCGLALVSGWRVEVSNGAKRWFYRTDRTGRNLQMENTNNASSLPRAIEQKVLAIAAKDMGVPVNQLKLAAARARGWDGCLGVADPTTGCTMILIPGWQVIVTAPQQYGVYHLNQTATLIKQNPTTSGKGTLVPTFLQPDPSTDGSNTGDVIFQSMTSGGIAGLAYKTLLMKDGKVMRIDLRQQTPAAPTLIRQLTSQEVQAFVATLQQNEFSDFLGFNYAPIGGADYFTIALTASGATQSTQYVDIVQDQTPPKLQQIIQAWNRITNPR</sequence>